<evidence type="ECO:0000256" key="3">
    <source>
        <dbReference type="ARBA" id="ARBA00022737"/>
    </source>
</evidence>
<dbReference type="OrthoDB" id="25131at2759"/>
<dbReference type="CTD" id="112840"/>
<feature type="repeat" description="WD" evidence="4">
    <location>
        <begin position="58"/>
        <end position="100"/>
    </location>
</feature>
<dbReference type="AlphaFoldDB" id="A0A3Q2YFM5"/>
<dbReference type="GeneID" id="109520738"/>
<dbReference type="RefSeq" id="XP_019733721.1">
    <property type="nucleotide sequence ID" value="XM_019878162.1"/>
</dbReference>
<dbReference type="SMART" id="SM00320">
    <property type="entry name" value="WD40"/>
    <property type="match status" value="5"/>
</dbReference>
<dbReference type="PRINTS" id="PR00320">
    <property type="entry name" value="GPROTEINBRPT"/>
</dbReference>
<evidence type="ECO:0000313" key="6">
    <source>
        <dbReference type="Proteomes" id="UP000264820"/>
    </source>
</evidence>
<dbReference type="PROSITE" id="PS50082">
    <property type="entry name" value="WD_REPEATS_2"/>
    <property type="match status" value="3"/>
</dbReference>
<dbReference type="InterPro" id="IPR036322">
    <property type="entry name" value="WD40_repeat_dom_sf"/>
</dbReference>
<dbReference type="OMA" id="PLGCEYV"/>
<dbReference type="Pfam" id="PF00400">
    <property type="entry name" value="WD40"/>
    <property type="match status" value="3"/>
</dbReference>
<proteinExistence type="predicted"/>
<feature type="repeat" description="WD" evidence="4">
    <location>
        <begin position="152"/>
        <end position="194"/>
    </location>
</feature>
<dbReference type="InterPro" id="IPR020472">
    <property type="entry name" value="WD40_PAC1"/>
</dbReference>
<keyword evidence="6" id="KW-1185">Reference proteome</keyword>
<dbReference type="GeneTree" id="ENSGT00390000006996"/>
<protein>
    <recommendedName>
        <fullName evidence="1">WD repeat-containing protein 89</fullName>
    </recommendedName>
</protein>
<organism evidence="5 6">
    <name type="scientific">Hippocampus comes</name>
    <name type="common">Tiger tail seahorse</name>
    <dbReference type="NCBI Taxonomy" id="109280"/>
    <lineage>
        <taxon>Eukaryota</taxon>
        <taxon>Metazoa</taxon>
        <taxon>Chordata</taxon>
        <taxon>Craniata</taxon>
        <taxon>Vertebrata</taxon>
        <taxon>Euteleostomi</taxon>
        <taxon>Actinopterygii</taxon>
        <taxon>Neopterygii</taxon>
        <taxon>Teleostei</taxon>
        <taxon>Neoteleostei</taxon>
        <taxon>Acanthomorphata</taxon>
        <taxon>Syngnathiaria</taxon>
        <taxon>Syngnathiformes</taxon>
        <taxon>Syngnathoidei</taxon>
        <taxon>Syngnathidae</taxon>
        <taxon>Hippocampus</taxon>
    </lineage>
</organism>
<evidence type="ECO:0000256" key="2">
    <source>
        <dbReference type="ARBA" id="ARBA00022574"/>
    </source>
</evidence>
<evidence type="ECO:0000256" key="1">
    <source>
        <dbReference type="ARBA" id="ARBA00021125"/>
    </source>
</evidence>
<keyword evidence="2 4" id="KW-0853">WD repeat</keyword>
<dbReference type="PROSITE" id="PS50294">
    <property type="entry name" value="WD_REPEATS_REGION"/>
    <property type="match status" value="3"/>
</dbReference>
<dbReference type="Ensembl" id="ENSHCOT00000025184.1">
    <property type="protein sequence ID" value="ENSHCOP00000016939.1"/>
    <property type="gene ID" value="ENSHCOG00000000560.1"/>
</dbReference>
<dbReference type="InterPro" id="IPR039328">
    <property type="entry name" value="WDR89"/>
</dbReference>
<dbReference type="STRING" id="109280.ENSHCOP00000016939"/>
<dbReference type="PANTHER" id="PTHR22889">
    <property type="entry name" value="WD REPEAT-CONTAINING PROTEIN 89"/>
    <property type="match status" value="1"/>
</dbReference>
<name>A0A3Q2YFM5_HIPCM</name>
<evidence type="ECO:0000313" key="5">
    <source>
        <dbReference type="Ensembl" id="ENSHCOP00000016939.1"/>
    </source>
</evidence>
<dbReference type="InterPro" id="IPR019775">
    <property type="entry name" value="WD40_repeat_CS"/>
</dbReference>
<dbReference type="Gene3D" id="2.130.10.10">
    <property type="entry name" value="YVTN repeat-like/Quinoprotein amine dehydrogenase"/>
    <property type="match status" value="2"/>
</dbReference>
<sequence>MKKFAGCPAPCGGGGVPGEPVYLLDVALHPAGDALAASCSDLALRLRDRVTLRPVGEYRGHSGRVCGVTFARARPNLLYSASEDGTVRAWDVRRPGAAAQLFRGDPTHSFCSFDLSCDDSLLCAGTWLDDEDSLLVFWDSRKPDAAPLGAYSESHSDDITQVRFHPRDKDRLASGSTDGLVNVFDLRRGSEEEALLCTCNGDSSVASVCWAAADGSRLLCLSHDEGLRLWDLRQLDTERPLTVFSCPDVRGLEPMPGGRGLDYLVGGAWLEAAGKLLVVGGDKAGDVRLMECDGDGLRLLAGLRGGHAATVRCFVWDEAQEALVTGGEDARLLLWKPGREEDNDNSSGLELKWKPHEKVQIHK</sequence>
<dbReference type="SUPFAM" id="SSF50978">
    <property type="entry name" value="WD40 repeat-like"/>
    <property type="match status" value="1"/>
</dbReference>
<dbReference type="KEGG" id="hcq:109520738"/>
<feature type="repeat" description="WD" evidence="4">
    <location>
        <begin position="304"/>
        <end position="336"/>
    </location>
</feature>
<dbReference type="PANTHER" id="PTHR22889:SF0">
    <property type="entry name" value="WD REPEAT-CONTAINING PROTEIN 89"/>
    <property type="match status" value="1"/>
</dbReference>
<dbReference type="InterPro" id="IPR015943">
    <property type="entry name" value="WD40/YVTN_repeat-like_dom_sf"/>
</dbReference>
<reference evidence="5" key="1">
    <citation type="submission" date="2025-08" db="UniProtKB">
        <authorList>
            <consortium name="Ensembl"/>
        </authorList>
    </citation>
    <scope>IDENTIFICATION</scope>
</reference>
<reference evidence="5" key="2">
    <citation type="submission" date="2025-09" db="UniProtKB">
        <authorList>
            <consortium name="Ensembl"/>
        </authorList>
    </citation>
    <scope>IDENTIFICATION</scope>
</reference>
<evidence type="ECO:0000256" key="4">
    <source>
        <dbReference type="PROSITE-ProRule" id="PRU00221"/>
    </source>
</evidence>
<keyword evidence="3" id="KW-0677">Repeat</keyword>
<dbReference type="PROSITE" id="PS00678">
    <property type="entry name" value="WD_REPEATS_1"/>
    <property type="match status" value="1"/>
</dbReference>
<dbReference type="Proteomes" id="UP000264820">
    <property type="component" value="Unplaced"/>
</dbReference>
<accession>A0A3Q2YFM5</accession>
<dbReference type="InterPro" id="IPR001680">
    <property type="entry name" value="WD40_rpt"/>
</dbReference>